<dbReference type="InterPro" id="IPR036663">
    <property type="entry name" value="Fumarylacetoacetase_C_sf"/>
</dbReference>
<reference evidence="1 2" key="1">
    <citation type="submission" date="2019-12" db="EMBL/GenBank/DDBJ databases">
        <title>Genomic-based taxomic classification of the family Erythrobacteraceae.</title>
        <authorList>
            <person name="Xu L."/>
        </authorList>
    </citation>
    <scope>NUCLEOTIDE SEQUENCE [LARGE SCALE GENOMIC DNA]</scope>
    <source>
        <strain evidence="1 2">LMG 29519</strain>
    </source>
</reference>
<dbReference type="EMBL" id="WTYR01000001">
    <property type="protein sequence ID" value="MXP10298.1"/>
    <property type="molecule type" value="Genomic_DNA"/>
</dbReference>
<dbReference type="GO" id="GO:0005737">
    <property type="term" value="C:cytoplasm"/>
    <property type="evidence" value="ECO:0007669"/>
    <property type="project" value="TreeGrafter"/>
</dbReference>
<sequence length="255" mass="27102">MSHTIAQAFVDARRKRSGLREYPGERPQTLADAYAIQDAALAIWKRAIGGWKVGRINPPDSDRLGAERLAGPVFADTIVRADGEPADFAIFSDGFAAAEAEFMLRLAPRDGALPTTPTEAMEWVDEVRIGLEIASSPYPDINTDGPCVTISDHGNNAGLQLGPTVDKTHWSSLDDVEVSLSIDGRTAGRATTATMLDGPFGSVCFLLANLQQRGIATQAGWWISSGAITGVHKVESGNDVIAHFGDLGSVSAQID</sequence>
<dbReference type="Proteomes" id="UP000429229">
    <property type="component" value="Unassembled WGS sequence"/>
</dbReference>
<comment type="caution">
    <text evidence="1">The sequence shown here is derived from an EMBL/GenBank/DDBJ whole genome shotgun (WGS) entry which is preliminary data.</text>
</comment>
<dbReference type="OrthoDB" id="9792137at2"/>
<dbReference type="SUPFAM" id="SSF56529">
    <property type="entry name" value="FAH"/>
    <property type="match status" value="1"/>
</dbReference>
<dbReference type="PANTHER" id="PTHR30143">
    <property type="entry name" value="ACID HYDRATASE"/>
    <property type="match status" value="1"/>
</dbReference>
<protein>
    <submittedName>
        <fullName evidence="1">2-keto-4-pentenoate hydratase</fullName>
    </submittedName>
</protein>
<dbReference type="InterPro" id="IPR050772">
    <property type="entry name" value="Hydratase-Decarb/MhpD_sf"/>
</dbReference>
<accession>A0A6I4U2Y7</accession>
<name>A0A6I4U2Y7_9SPHN</name>
<gene>
    <name evidence="1" type="ORF">GRI68_08905</name>
</gene>
<dbReference type="PANTHER" id="PTHR30143:SF0">
    <property type="entry name" value="2-KETO-4-PENTENOATE HYDRATASE"/>
    <property type="match status" value="1"/>
</dbReference>
<dbReference type="GO" id="GO:0008684">
    <property type="term" value="F:2-oxopent-4-enoate hydratase activity"/>
    <property type="evidence" value="ECO:0007669"/>
    <property type="project" value="TreeGrafter"/>
</dbReference>
<dbReference type="RefSeq" id="WP_160616917.1">
    <property type="nucleotide sequence ID" value="NZ_WTYR01000001.1"/>
</dbReference>
<keyword evidence="2" id="KW-1185">Reference proteome</keyword>
<dbReference type="Gene3D" id="3.90.850.10">
    <property type="entry name" value="Fumarylacetoacetase-like, C-terminal domain"/>
    <property type="match status" value="1"/>
</dbReference>
<evidence type="ECO:0000313" key="2">
    <source>
        <dbReference type="Proteomes" id="UP000429229"/>
    </source>
</evidence>
<dbReference type="AlphaFoldDB" id="A0A6I4U2Y7"/>
<proteinExistence type="predicted"/>
<organism evidence="1 2">
    <name type="scientific">Alteriqipengyuania halimionae</name>
    <dbReference type="NCBI Taxonomy" id="1926630"/>
    <lineage>
        <taxon>Bacteria</taxon>
        <taxon>Pseudomonadati</taxon>
        <taxon>Pseudomonadota</taxon>
        <taxon>Alphaproteobacteria</taxon>
        <taxon>Sphingomonadales</taxon>
        <taxon>Erythrobacteraceae</taxon>
        <taxon>Alteriqipengyuania</taxon>
    </lineage>
</organism>
<evidence type="ECO:0000313" key="1">
    <source>
        <dbReference type="EMBL" id="MXP10298.1"/>
    </source>
</evidence>